<dbReference type="AlphaFoldDB" id="A0A0D5XX91"/>
<dbReference type="EMBL" id="CP011110">
    <property type="protein sequence ID" value="AKA23698.1"/>
    <property type="molecule type" value="Genomic_DNA"/>
</dbReference>
<evidence type="ECO:0000313" key="2">
    <source>
        <dbReference type="Proteomes" id="UP000032748"/>
    </source>
</evidence>
<proteinExistence type="predicted"/>
<name>A0A0D5XX91_9PSED</name>
<dbReference type="KEGG" id="pcz:PCL1606_22440"/>
<evidence type="ECO:0000313" key="1">
    <source>
        <dbReference type="EMBL" id="AKA23698.1"/>
    </source>
</evidence>
<accession>A0A0D5XX91</accession>
<protein>
    <submittedName>
        <fullName evidence="1">Uncharacterized protein</fullName>
    </submittedName>
</protein>
<gene>
    <name evidence="1" type="ORF">PCL1606_22440</name>
</gene>
<organism evidence="1 2">
    <name type="scientific">Pseudomonas chlororaphis</name>
    <dbReference type="NCBI Taxonomy" id="587753"/>
    <lineage>
        <taxon>Bacteria</taxon>
        <taxon>Pseudomonadati</taxon>
        <taxon>Pseudomonadota</taxon>
        <taxon>Gammaproteobacteria</taxon>
        <taxon>Pseudomonadales</taxon>
        <taxon>Pseudomonadaceae</taxon>
        <taxon>Pseudomonas</taxon>
    </lineage>
</organism>
<sequence length="82" mass="8907">MDGKLSERHGDVLIRYLFETLQRIGQKTAFFKRSFELSPGAGPLRIRPLGRVAAGAGGDRKHMGSGPPVLTSVARCCKVRAL</sequence>
<dbReference type="Proteomes" id="UP000032748">
    <property type="component" value="Chromosome"/>
</dbReference>
<reference evidence="1 2" key="1">
    <citation type="journal article" date="2015" name="Mol. Plant Microbe Interact.">
        <title>Comparative Genomic Analysis of Pseudomonas chlororaphis PCL1606 Reveals New Insight into Antifungal Compounds Involved in Biocontrol.</title>
        <authorList>
            <person name="Calderon C.E."/>
            <person name="Ramos C."/>
            <person name="de Vicente A."/>
            <person name="Cazorla F.M."/>
        </authorList>
    </citation>
    <scope>NUCLEOTIDE SEQUENCE [LARGE SCALE GENOMIC DNA]</scope>
    <source>
        <strain evidence="1 2">PCL1606</strain>
    </source>
</reference>